<dbReference type="PANTHER" id="PTHR42732">
    <property type="entry name" value="BETA-GALACTOSIDASE"/>
    <property type="match status" value="1"/>
</dbReference>
<feature type="domain" description="Glycoside hydrolase family 2 immunoglobulin-like beta-sandwich" evidence="4">
    <location>
        <begin position="195"/>
        <end position="301"/>
    </location>
</feature>
<evidence type="ECO:0000259" key="8">
    <source>
        <dbReference type="Pfam" id="PF18565"/>
    </source>
</evidence>
<accession>A0A934RXD1</accession>
<dbReference type="InterPro" id="IPR032311">
    <property type="entry name" value="DUF4982"/>
</dbReference>
<dbReference type="InterPro" id="IPR006103">
    <property type="entry name" value="Glyco_hydro_2_cat"/>
</dbReference>
<dbReference type="InterPro" id="IPR036156">
    <property type="entry name" value="Beta-gal/glucu_dom_sf"/>
</dbReference>
<dbReference type="AlphaFoldDB" id="A0A934RXD1"/>
<dbReference type="Gene3D" id="3.20.20.80">
    <property type="entry name" value="Glycosidases"/>
    <property type="match status" value="1"/>
</dbReference>
<dbReference type="PRINTS" id="PR00132">
    <property type="entry name" value="GLHYDRLASE2"/>
</dbReference>
<dbReference type="GO" id="GO:0005975">
    <property type="term" value="P:carbohydrate metabolic process"/>
    <property type="evidence" value="ECO:0007669"/>
    <property type="project" value="InterPro"/>
</dbReference>
<comment type="caution">
    <text evidence="9">The sequence shown here is derived from an EMBL/GenBank/DDBJ whole genome shotgun (WGS) entry which is preliminary data.</text>
</comment>
<organism evidence="9 10">
    <name type="scientific">Pelagicoccus mobilis</name>
    <dbReference type="NCBI Taxonomy" id="415221"/>
    <lineage>
        <taxon>Bacteria</taxon>
        <taxon>Pseudomonadati</taxon>
        <taxon>Verrucomicrobiota</taxon>
        <taxon>Opitutia</taxon>
        <taxon>Puniceicoccales</taxon>
        <taxon>Pelagicoccaceae</taxon>
        <taxon>Pelagicoccus</taxon>
    </lineage>
</organism>
<evidence type="ECO:0000259" key="5">
    <source>
        <dbReference type="Pfam" id="PF02836"/>
    </source>
</evidence>
<sequence>MNTNSDSSSGREVLSMNFDWRFHLGDIETTNYHGIHAQRFERAHWMKAGNHGISTVKYSDRDWRIVNLPHDFVVEGEISGKNEPIHGSLPTDIAWYRKTFDVSSEDEGKRFVLELDGVYRNYEVWCNGHFIGREWSGYASYTFDLSDVLEFGGQNTVAIRVDANDFELWSYEGGGIYRDARLVKTHAVHVPSWGTFVEPVLDESDLSRATLNIETSVRNDLADEVVCEIVSNVVSPAGELVASGSVEMGVCGDSCEAILQSLEVADPELWSPDTPILYVLETLVKVDGEVVDRFETSFGIRTIRVCSNEGFFLNGKNIKLKGVCSHQDHAGVGIAIPYALQEWRIHKMKSMGVNAIRTSHNPATPEMLEICDRLGVMVMDEARLIGTAPEYEKQLDNLVRRGRNHPSIVFWSLGNEDMLVQDTKVGIRMMRKMQQRVKRLDTSRPVTYAMNCDWIDICDLHEEEGFRLDVFGTNYRSGQRSENYDDFHAKYPDWPLVGSETGGSASNRGVYEKVVTDPPIQYHDTPLWTNPKRKEIISSYGETCTPWGYSIMETWKDCANRPFMMGTFLWTGFDYRGEIYPCRFPTVITGYGILDLCGFPKDAYWYYRAWWRDEPLLHVFPHWNWRGKEGEAIDVWCYTNCAEVELYLNGELLGRQSVEENGHLEWSVVYQPGKLEARGFDSAGEQILSTVHETTGEPVKVELIAERGELDADDQDLAPVEVRVLDAEGRVVPNASNLIRFSVTGCGRNLGVGNGDPNSHEPDKADQRHLYQGLCQILVQASREEGEVTLLAESDGLEAASVSFKVSGAGKAKPWVPSLLGVSDETLKPNPVDGAL</sequence>
<dbReference type="InterPro" id="IPR051913">
    <property type="entry name" value="GH2_Domain-Containing"/>
</dbReference>
<dbReference type="InterPro" id="IPR006104">
    <property type="entry name" value="Glyco_hydro_2_N"/>
</dbReference>
<dbReference type="Pfam" id="PF18565">
    <property type="entry name" value="Glyco_hydro2_C5"/>
    <property type="match status" value="1"/>
</dbReference>
<keyword evidence="3" id="KW-0326">Glycosidase</keyword>
<evidence type="ECO:0000256" key="2">
    <source>
        <dbReference type="ARBA" id="ARBA00022801"/>
    </source>
</evidence>
<dbReference type="InterPro" id="IPR008979">
    <property type="entry name" value="Galactose-bd-like_sf"/>
</dbReference>
<dbReference type="InterPro" id="IPR048230">
    <property type="entry name" value="GalA-like"/>
</dbReference>
<dbReference type="SUPFAM" id="SSF49303">
    <property type="entry name" value="beta-Galactosidase/glucuronidase domain"/>
    <property type="match status" value="1"/>
</dbReference>
<feature type="domain" description="DUF4982" evidence="7">
    <location>
        <begin position="630"/>
        <end position="687"/>
    </location>
</feature>
<dbReference type="InterPro" id="IPR040605">
    <property type="entry name" value="Glyco_hydro2_dom5"/>
</dbReference>
<gene>
    <name evidence="9" type="ORF">JIN87_00465</name>
</gene>
<reference evidence="9" key="1">
    <citation type="submission" date="2021-01" db="EMBL/GenBank/DDBJ databases">
        <title>Modified the classification status of verrucomicrobia.</title>
        <authorList>
            <person name="Feng X."/>
        </authorList>
    </citation>
    <scope>NUCLEOTIDE SEQUENCE</scope>
    <source>
        <strain evidence="9">KCTC 13126</strain>
    </source>
</reference>
<feature type="domain" description="Glycosyl hydrolases family 2 sugar binding" evidence="6">
    <location>
        <begin position="94"/>
        <end position="184"/>
    </location>
</feature>
<comment type="similarity">
    <text evidence="1">Belongs to the glycosyl hydrolase 2 family.</text>
</comment>
<dbReference type="SUPFAM" id="SSF49785">
    <property type="entry name" value="Galactose-binding domain-like"/>
    <property type="match status" value="1"/>
</dbReference>
<keyword evidence="10" id="KW-1185">Reference proteome</keyword>
<dbReference type="PANTHER" id="PTHR42732:SF1">
    <property type="entry name" value="BETA-MANNOSIDASE"/>
    <property type="match status" value="1"/>
</dbReference>
<dbReference type="InterPro" id="IPR017853">
    <property type="entry name" value="GH"/>
</dbReference>
<dbReference type="RefSeq" id="WP_200353528.1">
    <property type="nucleotide sequence ID" value="NZ_JAENIL010000001.1"/>
</dbReference>
<dbReference type="GO" id="GO:0004553">
    <property type="term" value="F:hydrolase activity, hydrolyzing O-glycosyl compounds"/>
    <property type="evidence" value="ECO:0007669"/>
    <property type="project" value="InterPro"/>
</dbReference>
<dbReference type="InterPro" id="IPR013783">
    <property type="entry name" value="Ig-like_fold"/>
</dbReference>
<proteinExistence type="inferred from homology"/>
<evidence type="ECO:0000256" key="1">
    <source>
        <dbReference type="ARBA" id="ARBA00007401"/>
    </source>
</evidence>
<name>A0A934RXD1_9BACT</name>
<evidence type="ECO:0000313" key="9">
    <source>
        <dbReference type="EMBL" id="MBK1875313.1"/>
    </source>
</evidence>
<dbReference type="Pfam" id="PF02837">
    <property type="entry name" value="Glyco_hydro_2_N"/>
    <property type="match status" value="1"/>
</dbReference>
<feature type="domain" description="Glycoside hydrolase family 2 catalytic" evidence="5">
    <location>
        <begin position="308"/>
        <end position="509"/>
    </location>
</feature>
<dbReference type="InterPro" id="IPR006102">
    <property type="entry name" value="Ig-like_GH2"/>
</dbReference>
<feature type="domain" description="Glycoside hydrolase family 2" evidence="8">
    <location>
        <begin position="702"/>
        <end position="802"/>
    </location>
</feature>
<evidence type="ECO:0000256" key="3">
    <source>
        <dbReference type="ARBA" id="ARBA00023295"/>
    </source>
</evidence>
<dbReference type="Pfam" id="PF16355">
    <property type="entry name" value="DUF4982"/>
    <property type="match status" value="1"/>
</dbReference>
<protein>
    <submittedName>
        <fullName evidence="9">DUF4982 domain-containing protein</fullName>
    </submittedName>
</protein>
<dbReference type="Proteomes" id="UP000617628">
    <property type="component" value="Unassembled WGS sequence"/>
</dbReference>
<dbReference type="EMBL" id="JAENIL010000001">
    <property type="protein sequence ID" value="MBK1875313.1"/>
    <property type="molecule type" value="Genomic_DNA"/>
</dbReference>
<dbReference type="SUPFAM" id="SSF51445">
    <property type="entry name" value="(Trans)glycosidases"/>
    <property type="match status" value="1"/>
</dbReference>
<evidence type="ECO:0000259" key="4">
    <source>
        <dbReference type="Pfam" id="PF00703"/>
    </source>
</evidence>
<dbReference type="NCBIfam" id="NF041462">
    <property type="entry name" value="GalA"/>
    <property type="match status" value="1"/>
</dbReference>
<dbReference type="Pfam" id="PF00703">
    <property type="entry name" value="Glyco_hydro_2"/>
    <property type="match status" value="1"/>
</dbReference>
<keyword evidence="2" id="KW-0378">Hydrolase</keyword>
<dbReference type="Pfam" id="PF02836">
    <property type="entry name" value="Glyco_hydro_2_C"/>
    <property type="match status" value="1"/>
</dbReference>
<dbReference type="Gene3D" id="2.60.120.260">
    <property type="entry name" value="Galactose-binding domain-like"/>
    <property type="match status" value="1"/>
</dbReference>
<evidence type="ECO:0000259" key="7">
    <source>
        <dbReference type="Pfam" id="PF16355"/>
    </source>
</evidence>
<dbReference type="Gene3D" id="2.60.40.10">
    <property type="entry name" value="Immunoglobulins"/>
    <property type="match status" value="3"/>
</dbReference>
<dbReference type="InterPro" id="IPR006101">
    <property type="entry name" value="Glyco_hydro_2"/>
</dbReference>
<evidence type="ECO:0000313" key="10">
    <source>
        <dbReference type="Proteomes" id="UP000617628"/>
    </source>
</evidence>
<evidence type="ECO:0000259" key="6">
    <source>
        <dbReference type="Pfam" id="PF02837"/>
    </source>
</evidence>